<evidence type="ECO:0000313" key="3">
    <source>
        <dbReference type="EMBL" id="AOS44635.1"/>
    </source>
</evidence>
<dbReference type="PANTHER" id="PTHR10093">
    <property type="entry name" value="IRON-SULFUR CLUSTER ASSEMBLY ENZYME NIFU HOMOLOG"/>
    <property type="match status" value="1"/>
</dbReference>
<proteinExistence type="inferred from homology"/>
<evidence type="ECO:0000259" key="2">
    <source>
        <dbReference type="Pfam" id="PF01592"/>
    </source>
</evidence>
<dbReference type="OrthoDB" id="9804157at2"/>
<dbReference type="GO" id="GO:0016226">
    <property type="term" value="P:iron-sulfur cluster assembly"/>
    <property type="evidence" value="ECO:0007669"/>
    <property type="project" value="InterPro"/>
</dbReference>
<dbReference type="FunFam" id="3.90.1010.10:FF:000002">
    <property type="entry name" value="Iron-sulfur cluster assembly scaffold protein NifU"/>
    <property type="match status" value="1"/>
</dbReference>
<dbReference type="Pfam" id="PF01592">
    <property type="entry name" value="NifU_N"/>
    <property type="match status" value="1"/>
</dbReference>
<organism evidence="3 4">
    <name type="scientific">Lacunisphaera limnophila</name>
    <dbReference type="NCBI Taxonomy" id="1838286"/>
    <lineage>
        <taxon>Bacteria</taxon>
        <taxon>Pseudomonadati</taxon>
        <taxon>Verrucomicrobiota</taxon>
        <taxon>Opitutia</taxon>
        <taxon>Opitutales</taxon>
        <taxon>Opitutaceae</taxon>
        <taxon>Lacunisphaera</taxon>
    </lineage>
</organism>
<dbReference type="SUPFAM" id="SSF82649">
    <property type="entry name" value="SufE/NifU"/>
    <property type="match status" value="1"/>
</dbReference>
<dbReference type="EMBL" id="CP016094">
    <property type="protein sequence ID" value="AOS44635.1"/>
    <property type="molecule type" value="Genomic_DNA"/>
</dbReference>
<dbReference type="AlphaFoldDB" id="A0A1D8AUS9"/>
<comment type="similarity">
    <text evidence="1">Belongs to the NifU family.</text>
</comment>
<dbReference type="GO" id="GO:0051536">
    <property type="term" value="F:iron-sulfur cluster binding"/>
    <property type="evidence" value="ECO:0007669"/>
    <property type="project" value="InterPro"/>
</dbReference>
<feature type="domain" description="NIF system FeS cluster assembly NifU N-terminal" evidence="2">
    <location>
        <begin position="8"/>
        <end position="125"/>
    </location>
</feature>
<evidence type="ECO:0000313" key="4">
    <source>
        <dbReference type="Proteomes" id="UP000095228"/>
    </source>
</evidence>
<reference evidence="3 4" key="1">
    <citation type="submission" date="2016-06" db="EMBL/GenBank/DDBJ databases">
        <title>Three novel species with peptidoglycan cell walls form the new genus Lacunisphaera gen. nov. in the family Opitutaceae of the verrucomicrobial subdivision 4.</title>
        <authorList>
            <person name="Rast P."/>
            <person name="Gloeckner I."/>
            <person name="Jogler M."/>
            <person name="Boedeker C."/>
            <person name="Jeske O."/>
            <person name="Wiegand S."/>
            <person name="Reinhardt R."/>
            <person name="Schumann P."/>
            <person name="Rohde M."/>
            <person name="Spring S."/>
            <person name="Gloeckner F.O."/>
            <person name="Jogler C."/>
        </authorList>
    </citation>
    <scope>NUCLEOTIDE SEQUENCE [LARGE SCALE GENOMIC DNA]</scope>
    <source>
        <strain evidence="3 4">IG16b</strain>
    </source>
</reference>
<sequence>MQDLTDLYQSVILDHNRRPRNRGKLPTANRVAHGENPSCGDQCTVYLRLDGDRIGDISFDGSGCAISQASASLMTLNLKGKTAPEAEAIYADVHHLVTTGKVDENNLSDLAALAGVHQFPARIKCATLGWHAALNALKGDPITATTETHKD</sequence>
<name>A0A1D8AUS9_9BACT</name>
<accession>A0A1D8AUS9</accession>
<dbReference type="InterPro" id="IPR002871">
    <property type="entry name" value="NIF_FeS_clus_asmbl_NifU_N"/>
</dbReference>
<dbReference type="CDD" id="cd06664">
    <property type="entry name" value="IscU_like"/>
    <property type="match status" value="1"/>
</dbReference>
<dbReference type="NCBIfam" id="TIGR01994">
    <property type="entry name" value="SUF_scaf_2"/>
    <property type="match status" value="1"/>
</dbReference>
<gene>
    <name evidence="3" type="primary">nifU</name>
    <name evidence="3" type="ORF">Verru16b_01701</name>
</gene>
<protein>
    <submittedName>
        <fullName evidence="3">NifU-like protein</fullName>
    </submittedName>
</protein>
<dbReference type="STRING" id="1838286.Verru16b_01701"/>
<dbReference type="Gene3D" id="3.90.1010.10">
    <property type="match status" value="1"/>
</dbReference>
<keyword evidence="4" id="KW-1185">Reference proteome</keyword>
<dbReference type="RefSeq" id="WP_069961868.1">
    <property type="nucleotide sequence ID" value="NZ_CP016094.1"/>
</dbReference>
<dbReference type="Proteomes" id="UP000095228">
    <property type="component" value="Chromosome"/>
</dbReference>
<dbReference type="PATRIC" id="fig|1838286.3.peg.1715"/>
<dbReference type="GO" id="GO:0005506">
    <property type="term" value="F:iron ion binding"/>
    <property type="evidence" value="ECO:0007669"/>
    <property type="project" value="InterPro"/>
</dbReference>
<dbReference type="KEGG" id="obg:Verru16b_01701"/>
<evidence type="ECO:0000256" key="1">
    <source>
        <dbReference type="ARBA" id="ARBA00006420"/>
    </source>
</evidence>